<dbReference type="InterPro" id="IPR050131">
    <property type="entry name" value="Peptidase_S8_subtilisin-like"/>
</dbReference>
<evidence type="ECO:0000313" key="8">
    <source>
        <dbReference type="Proteomes" id="UP000198379"/>
    </source>
</evidence>
<feature type="active site" description="Charge relay system" evidence="5">
    <location>
        <position position="458"/>
    </location>
</feature>
<protein>
    <submittedName>
        <fullName evidence="7">Subtilase family protein</fullName>
    </submittedName>
</protein>
<dbReference type="PANTHER" id="PTHR43806">
    <property type="entry name" value="PEPTIDASE S8"/>
    <property type="match status" value="1"/>
</dbReference>
<feature type="domain" description="Peptidase S8/S53" evidence="6">
    <location>
        <begin position="289"/>
        <end position="491"/>
    </location>
</feature>
<dbReference type="SUPFAM" id="SSF52743">
    <property type="entry name" value="Subtilisin-like"/>
    <property type="match status" value="1"/>
</dbReference>
<keyword evidence="3 5" id="KW-0378">Hydrolase</keyword>
<dbReference type="PRINTS" id="PR00723">
    <property type="entry name" value="SUBTILISIN"/>
</dbReference>
<evidence type="ECO:0000256" key="4">
    <source>
        <dbReference type="ARBA" id="ARBA00022825"/>
    </source>
</evidence>
<dbReference type="PANTHER" id="PTHR43806:SF11">
    <property type="entry name" value="CEREVISIN-RELATED"/>
    <property type="match status" value="1"/>
</dbReference>
<dbReference type="PROSITE" id="PS51892">
    <property type="entry name" value="SUBTILASE"/>
    <property type="match status" value="1"/>
</dbReference>
<feature type="active site" description="Charge relay system" evidence="5">
    <location>
        <position position="293"/>
    </location>
</feature>
<dbReference type="OrthoDB" id="9798386at2"/>
<evidence type="ECO:0000256" key="2">
    <source>
        <dbReference type="ARBA" id="ARBA00022670"/>
    </source>
</evidence>
<accession>A0A239DMX6</accession>
<dbReference type="PROSITE" id="PS00138">
    <property type="entry name" value="SUBTILASE_SER"/>
    <property type="match status" value="1"/>
</dbReference>
<sequence>MKYFLSTLVFIGLILAKFLSVDFSKKENLNQEIKIPWYYFDVNDDSIPGISLKKAKNYVQNKNSNNVIIAIIDTEIDIENDQLKKHIWYNSSEILGNNIDDDNNGYIDDIHGWNFLGNIHSENLSKVNYEYVRIVRFYDEKFKGKDERDISADEINNFKIYKNSLNKLNLELKRSKRLSTNTSNIIKKYTRALVSLDSLSNLSETELTEKRLDCLKNIYPSLLKKIELVSRWKKRGRNLKSFNEFKKLQEDNINIYLNVNYDDRYPLKDNPDDILDTKYGNNHMLDNIDQFYHGTQVAGVVSEVINENENIKIMSLCIAVNGDEQDKDIALAIRYAVDNGAKVINYSSGKYYSLHQEWVKEALLYAFEKDVVVVFAAGNSNLNIDLKNFEVYPKDYNDKGIEFVNNVLRISSSSNNLNGGLISAFSNYGKQNIDIFAPGDSIQTLLPYNKTKWDRGTSLSSPLVSGVAALIRSYYPSLTASEVKQILMDSSVKYDILVDVPTRENPDQQLPFSELSKSGGIVNAYNAMLMAEEYVKNKK</sequence>
<keyword evidence="2 5" id="KW-0645">Protease</keyword>
<evidence type="ECO:0000256" key="3">
    <source>
        <dbReference type="ARBA" id="ARBA00022801"/>
    </source>
</evidence>
<dbReference type="InterPro" id="IPR036852">
    <property type="entry name" value="Peptidase_S8/S53_dom_sf"/>
</dbReference>
<keyword evidence="4 5" id="KW-0720">Serine protease</keyword>
<dbReference type="Proteomes" id="UP000198379">
    <property type="component" value="Unassembled WGS sequence"/>
</dbReference>
<comment type="similarity">
    <text evidence="1 5">Belongs to the peptidase S8 family.</text>
</comment>
<dbReference type="Gene3D" id="3.40.50.200">
    <property type="entry name" value="Peptidase S8/S53 domain"/>
    <property type="match status" value="2"/>
</dbReference>
<evidence type="ECO:0000256" key="5">
    <source>
        <dbReference type="PROSITE-ProRule" id="PRU01240"/>
    </source>
</evidence>
<dbReference type="AlphaFoldDB" id="A0A239DMX6"/>
<dbReference type="InterPro" id="IPR000209">
    <property type="entry name" value="Peptidase_S8/S53_dom"/>
</dbReference>
<dbReference type="GO" id="GO:0006508">
    <property type="term" value="P:proteolysis"/>
    <property type="evidence" value="ECO:0007669"/>
    <property type="project" value="UniProtKB-KW"/>
</dbReference>
<name>A0A239DMX6_9FLAO</name>
<dbReference type="InterPro" id="IPR023828">
    <property type="entry name" value="Peptidase_S8_Ser-AS"/>
</dbReference>
<feature type="active site" description="Charge relay system" evidence="5">
    <location>
        <position position="73"/>
    </location>
</feature>
<organism evidence="7 8">
    <name type="scientific">Dokdonia pacifica</name>
    <dbReference type="NCBI Taxonomy" id="1627892"/>
    <lineage>
        <taxon>Bacteria</taxon>
        <taxon>Pseudomonadati</taxon>
        <taxon>Bacteroidota</taxon>
        <taxon>Flavobacteriia</taxon>
        <taxon>Flavobacteriales</taxon>
        <taxon>Flavobacteriaceae</taxon>
        <taxon>Dokdonia</taxon>
    </lineage>
</organism>
<dbReference type="RefSeq" id="WP_089373829.1">
    <property type="nucleotide sequence ID" value="NZ_BMEP01000008.1"/>
</dbReference>
<dbReference type="EMBL" id="FZNY01000011">
    <property type="protein sequence ID" value="SNS33188.1"/>
    <property type="molecule type" value="Genomic_DNA"/>
</dbReference>
<gene>
    <name evidence="7" type="ORF">SAMN06265376_11178</name>
</gene>
<dbReference type="Pfam" id="PF00082">
    <property type="entry name" value="Peptidase_S8"/>
    <property type="match status" value="1"/>
</dbReference>
<evidence type="ECO:0000256" key="1">
    <source>
        <dbReference type="ARBA" id="ARBA00011073"/>
    </source>
</evidence>
<evidence type="ECO:0000313" key="7">
    <source>
        <dbReference type="EMBL" id="SNS33188.1"/>
    </source>
</evidence>
<dbReference type="InterPro" id="IPR015500">
    <property type="entry name" value="Peptidase_S8_subtilisin-rel"/>
</dbReference>
<reference evidence="7 8" key="1">
    <citation type="submission" date="2017-06" db="EMBL/GenBank/DDBJ databases">
        <authorList>
            <person name="Kim H.J."/>
            <person name="Triplett B.A."/>
        </authorList>
    </citation>
    <scope>NUCLEOTIDE SEQUENCE [LARGE SCALE GENOMIC DNA]</scope>
    <source>
        <strain evidence="7 8">DSM 25597</strain>
    </source>
</reference>
<proteinExistence type="inferred from homology"/>
<dbReference type="GO" id="GO:0004252">
    <property type="term" value="F:serine-type endopeptidase activity"/>
    <property type="evidence" value="ECO:0007669"/>
    <property type="project" value="UniProtKB-UniRule"/>
</dbReference>
<keyword evidence="8" id="KW-1185">Reference proteome</keyword>
<evidence type="ECO:0000259" key="6">
    <source>
        <dbReference type="Pfam" id="PF00082"/>
    </source>
</evidence>